<dbReference type="InterPro" id="IPR005151">
    <property type="entry name" value="Tail-specific_protease"/>
</dbReference>
<evidence type="ECO:0000313" key="4">
    <source>
        <dbReference type="Proteomes" id="UP000540423"/>
    </source>
</evidence>
<protein>
    <submittedName>
        <fullName evidence="3">C-terminal processing protease CtpA/Prc</fullName>
    </submittedName>
</protein>
<dbReference type="Gene3D" id="3.30.750.44">
    <property type="match status" value="1"/>
</dbReference>
<dbReference type="GO" id="GO:0006508">
    <property type="term" value="P:proteolysis"/>
    <property type="evidence" value="ECO:0007669"/>
    <property type="project" value="UniProtKB-KW"/>
</dbReference>
<evidence type="ECO:0000259" key="2">
    <source>
        <dbReference type="Pfam" id="PF03572"/>
    </source>
</evidence>
<evidence type="ECO:0000256" key="1">
    <source>
        <dbReference type="SAM" id="MobiDB-lite"/>
    </source>
</evidence>
<dbReference type="GO" id="GO:0008236">
    <property type="term" value="F:serine-type peptidase activity"/>
    <property type="evidence" value="ECO:0007669"/>
    <property type="project" value="InterPro"/>
</dbReference>
<proteinExistence type="predicted"/>
<feature type="domain" description="Tail specific protease" evidence="2">
    <location>
        <begin position="118"/>
        <end position="222"/>
    </location>
</feature>
<dbReference type="RefSeq" id="WP_185036272.1">
    <property type="nucleotide sequence ID" value="NZ_BNBN01000024.1"/>
</dbReference>
<evidence type="ECO:0000313" key="3">
    <source>
        <dbReference type="EMBL" id="MBB6439760.1"/>
    </source>
</evidence>
<organism evidence="3 4">
    <name type="scientific">Streptomyces candidus</name>
    <dbReference type="NCBI Taxonomy" id="67283"/>
    <lineage>
        <taxon>Bacteria</taxon>
        <taxon>Bacillati</taxon>
        <taxon>Actinomycetota</taxon>
        <taxon>Actinomycetes</taxon>
        <taxon>Kitasatosporales</taxon>
        <taxon>Streptomycetaceae</taxon>
        <taxon>Streptomyces</taxon>
    </lineage>
</organism>
<dbReference type="AlphaFoldDB" id="A0A7X0HLL5"/>
<accession>A0A7X0HLL5</accession>
<sequence length="253" mass="26954">MSPEARTYLHEALSFMERTSLHREKIDWPALRSATFNHAGNAQTPAETYRALAGAVGALGDGHSWFRSPAETEEGLGNTVSEFHGLEGRRLPGRMGYIFLPGVLGDDTTLAAYVEQGRVALAVADREGACGWLVDLRRSSGGTMWPMLTVIAPILGDGPVGSYVKNDSKKISWTISGRAPRLNGQGLPWVPLSPLSRKNPAVAVLTSGQTASSGEAITLAFRGGLLLVPSASRPPACPPTSRYSVCPTERRSG</sequence>
<gene>
    <name evidence="3" type="ORF">HNQ79_006272</name>
</gene>
<name>A0A7X0HLL5_9ACTN</name>
<feature type="region of interest" description="Disordered" evidence="1">
    <location>
        <begin position="233"/>
        <end position="253"/>
    </location>
</feature>
<dbReference type="Proteomes" id="UP000540423">
    <property type="component" value="Unassembled WGS sequence"/>
</dbReference>
<dbReference type="InterPro" id="IPR029045">
    <property type="entry name" value="ClpP/crotonase-like_dom_sf"/>
</dbReference>
<keyword evidence="4" id="KW-1185">Reference proteome</keyword>
<dbReference type="Pfam" id="PF03572">
    <property type="entry name" value="Peptidase_S41"/>
    <property type="match status" value="1"/>
</dbReference>
<dbReference type="Gene3D" id="3.90.226.10">
    <property type="entry name" value="2-enoyl-CoA Hydratase, Chain A, domain 1"/>
    <property type="match status" value="1"/>
</dbReference>
<keyword evidence="3" id="KW-0378">Hydrolase</keyword>
<dbReference type="SUPFAM" id="SSF52096">
    <property type="entry name" value="ClpP/crotonase"/>
    <property type="match status" value="1"/>
</dbReference>
<keyword evidence="3" id="KW-0645">Protease</keyword>
<comment type="caution">
    <text evidence="3">The sequence shown here is derived from an EMBL/GenBank/DDBJ whole genome shotgun (WGS) entry which is preliminary data.</text>
</comment>
<dbReference type="EMBL" id="JACHEM010000028">
    <property type="protein sequence ID" value="MBB6439760.1"/>
    <property type="molecule type" value="Genomic_DNA"/>
</dbReference>
<reference evidence="3 4" key="1">
    <citation type="submission" date="2020-08" db="EMBL/GenBank/DDBJ databases">
        <title>Genomic Encyclopedia of Type Strains, Phase IV (KMG-IV): sequencing the most valuable type-strain genomes for metagenomic binning, comparative biology and taxonomic classification.</title>
        <authorList>
            <person name="Goeker M."/>
        </authorList>
    </citation>
    <scope>NUCLEOTIDE SEQUENCE [LARGE SCALE GENOMIC DNA]</scope>
    <source>
        <strain evidence="3 4">DSM 40141</strain>
    </source>
</reference>